<dbReference type="Proteomes" id="UP001565220">
    <property type="component" value="Unassembled WGS sequence"/>
</dbReference>
<organism evidence="1 2">
    <name type="scientific">Clostridium lapidicellarium</name>
    <dbReference type="NCBI Taxonomy" id="3240931"/>
    <lineage>
        <taxon>Bacteria</taxon>
        <taxon>Bacillati</taxon>
        <taxon>Bacillota</taxon>
        <taxon>Clostridia</taxon>
        <taxon>Eubacteriales</taxon>
        <taxon>Clostridiaceae</taxon>
        <taxon>Clostridium</taxon>
    </lineage>
</organism>
<proteinExistence type="predicted"/>
<dbReference type="EMBL" id="JBGFFE010000018">
    <property type="protein sequence ID" value="MEY8764267.1"/>
    <property type="molecule type" value="Genomic_DNA"/>
</dbReference>
<keyword evidence="2" id="KW-1185">Reference proteome</keyword>
<name>A0ABV4DZC6_9CLOT</name>
<protein>
    <recommendedName>
        <fullName evidence="3">DUF4468 domain-containing protein</fullName>
    </recommendedName>
</protein>
<reference evidence="1 2" key="1">
    <citation type="submission" date="2024-08" db="EMBL/GenBank/DDBJ databases">
        <title>Clostridium lapicellarii sp. nov., and Clostridium renhuaiense sp. nov., two species isolated from the mud in a fermentation cellar used for producing sauce-flavour Chinese liquors.</title>
        <authorList>
            <person name="Yang F."/>
            <person name="Wang H."/>
            <person name="Chen L.Q."/>
            <person name="Zhou N."/>
            <person name="Lu J.J."/>
            <person name="Pu X.X."/>
            <person name="Wan B."/>
            <person name="Wang L."/>
            <person name="Liu S.J."/>
        </authorList>
    </citation>
    <scope>NUCLEOTIDE SEQUENCE [LARGE SCALE GENOMIC DNA]</scope>
    <source>
        <strain evidence="1 2">MT-113</strain>
    </source>
</reference>
<dbReference type="PROSITE" id="PS51257">
    <property type="entry name" value="PROKAR_LIPOPROTEIN"/>
    <property type="match status" value="1"/>
</dbReference>
<evidence type="ECO:0000313" key="2">
    <source>
        <dbReference type="Proteomes" id="UP001565220"/>
    </source>
</evidence>
<comment type="caution">
    <text evidence="1">The sequence shown here is derived from an EMBL/GenBank/DDBJ whole genome shotgun (WGS) entry which is preliminary data.</text>
</comment>
<sequence>MKLKKHINNFILVLFCLVLVVGVGCSNSKLTDAKNIETGERMAIDETISNYIVVYYSHILTNADRVFEAHKLYAIEQKDKLINVYIYTLFEGYAFFDGKFGASCGGTNPALLVLKKDKDKFIVTQFVQPKDGTEYSSSIKKMFPHKYTDKVMRDEGRDLGLESQIRSNAEKWLKAQGRDEVLSK</sequence>
<evidence type="ECO:0008006" key="3">
    <source>
        <dbReference type="Google" id="ProtNLM"/>
    </source>
</evidence>
<accession>A0ABV4DZC6</accession>
<gene>
    <name evidence="1" type="ORF">AB8S09_11560</name>
</gene>
<evidence type="ECO:0000313" key="1">
    <source>
        <dbReference type="EMBL" id="MEY8764267.1"/>
    </source>
</evidence>